<dbReference type="SUPFAM" id="SSF51556">
    <property type="entry name" value="Metallo-dependent hydrolases"/>
    <property type="match status" value="2"/>
</dbReference>
<evidence type="ECO:0000256" key="1">
    <source>
        <dbReference type="ARBA" id="ARBA00023239"/>
    </source>
</evidence>
<dbReference type="HOGENOM" id="CLU_473002_0_0_2"/>
<dbReference type="eggNOG" id="arCOG01931">
    <property type="taxonomic scope" value="Archaea"/>
</dbReference>
<dbReference type="KEGG" id="mpi:Mpet_1111"/>
<evidence type="ECO:0000259" key="2">
    <source>
        <dbReference type="Pfam" id="PF04909"/>
    </source>
</evidence>
<dbReference type="AlphaFoldDB" id="E1RCX7"/>
<dbReference type="GeneID" id="25394984"/>
<evidence type="ECO:0000313" key="4">
    <source>
        <dbReference type="Proteomes" id="UP000006565"/>
    </source>
</evidence>
<dbReference type="InterPro" id="IPR032465">
    <property type="entry name" value="ACMSD"/>
</dbReference>
<reference evidence="3 4" key="1">
    <citation type="journal article" date="2010" name="Stand. Genomic Sci.">
        <title>Complete genome sequence of Methanoplanus petrolearius type strain (SEBR 4847).</title>
        <authorList>
            <person name="Brambilla E."/>
            <person name="Djao O.D."/>
            <person name="Daligault H."/>
            <person name="Lapidus A."/>
            <person name="Lucas S."/>
            <person name="Hammon N."/>
            <person name="Nolan M."/>
            <person name="Tice H."/>
            <person name="Cheng J.F."/>
            <person name="Han C."/>
            <person name="Tapia R."/>
            <person name="Goodwin L."/>
            <person name="Pitluck S."/>
            <person name="Liolios K."/>
            <person name="Ivanova N."/>
            <person name="Mavromatis K."/>
            <person name="Mikhailova N."/>
            <person name="Pati A."/>
            <person name="Chen A."/>
            <person name="Palaniappan K."/>
            <person name="Land M."/>
            <person name="Hauser L."/>
            <person name="Chang Y.J."/>
            <person name="Jeffries C.D."/>
            <person name="Rohde M."/>
            <person name="Spring S."/>
            <person name="Sikorski J."/>
            <person name="Goker M."/>
            <person name="Woyke T."/>
            <person name="Bristow J."/>
            <person name="Eisen J.A."/>
            <person name="Markowitz V."/>
            <person name="Hugenholtz P."/>
            <person name="Kyrpides N.C."/>
            <person name="Klenk H.P."/>
        </authorList>
    </citation>
    <scope>NUCLEOTIDE SEQUENCE [LARGE SCALE GENOMIC DNA]</scope>
    <source>
        <strain evidence="4">DSM 11571 / OCM 486 / SEBR 4847</strain>
    </source>
</reference>
<dbReference type="STRING" id="679926.Mpet_1111"/>
<dbReference type="GO" id="GO:0019748">
    <property type="term" value="P:secondary metabolic process"/>
    <property type="evidence" value="ECO:0007669"/>
    <property type="project" value="TreeGrafter"/>
</dbReference>
<dbReference type="GO" id="GO:0016787">
    <property type="term" value="F:hydrolase activity"/>
    <property type="evidence" value="ECO:0007669"/>
    <property type="project" value="UniProtKB-KW"/>
</dbReference>
<dbReference type="GO" id="GO:0005737">
    <property type="term" value="C:cytoplasm"/>
    <property type="evidence" value="ECO:0007669"/>
    <property type="project" value="TreeGrafter"/>
</dbReference>
<feature type="domain" description="Amidohydrolase-related" evidence="2">
    <location>
        <begin position="9"/>
        <end position="310"/>
    </location>
</feature>
<dbReference type="GO" id="GO:0016831">
    <property type="term" value="F:carboxy-lyase activity"/>
    <property type="evidence" value="ECO:0007669"/>
    <property type="project" value="InterPro"/>
</dbReference>
<dbReference type="Proteomes" id="UP000006565">
    <property type="component" value="Chromosome"/>
</dbReference>
<keyword evidence="4" id="KW-1185">Reference proteome</keyword>
<dbReference type="Gene3D" id="3.20.20.140">
    <property type="entry name" value="Metal-dependent hydrolases"/>
    <property type="match status" value="2"/>
</dbReference>
<dbReference type="PANTHER" id="PTHR21240">
    <property type="entry name" value="2-AMINO-3-CARBOXYLMUCONATE-6-SEMIALDEHYDE DECARBOXYLASE"/>
    <property type="match status" value="1"/>
</dbReference>
<sequence>MKRSNFEKWDVHHHIIPKFYKEELKIAGVTDIFGFKQPKWTEDMQLRMMKKHNFTKVFMSISTPGVYFNGNDFSRRLARRCNEYMADIIYRNPEKFGGFAAVPLPDVEGAITELKYSLDELKLDGVGLLSNVNGNYLGKKEYREFFKELNDRNAVVFVHPTARPEKSDHRLLNYMYLFMLDTTHTMIDFIRSGYHRDYPNIKFILSHGGGVLPVVAPTIIKTMKEENPDIDTEFKNLKTRIYPDTARIAYHDTMKDTISFSGINHVVLGTDYIWAKNNYAYWIKLINSLDIKKSFIQDIFKNNAEKLFEFNEPIENIPLDSCNTSINQKNAGKIKYHYHCNPDSVIEAVKGIVNNFDEKQVKVWNPDDIYKLMNEKGYERIMLSLDLPQIWNYESKICFPVIREYNTKVADIRDENPREIGAFGAVDVDDADHAIAEIDYCLNNLNLDGICIYTRIYNSELEDIFDLRILDKLAKSRVPVLVHPKDSRGIPIINENYLDSVYFIAKMLYLGNYDLLKKNEYVLTHTGGIVPFMAQNIGLLYYMQLNKTKAAEFIFDWIITKKLKGYEYLRDITVDD</sequence>
<evidence type="ECO:0000313" key="3">
    <source>
        <dbReference type="EMBL" id="ADN35877.1"/>
    </source>
</evidence>
<accession>E1RCX7</accession>
<dbReference type="Pfam" id="PF04909">
    <property type="entry name" value="Amidohydro_2"/>
    <property type="match status" value="2"/>
</dbReference>
<organism evidence="3 4">
    <name type="scientific">Methanolacinia petrolearia (strain DSM 11571 / OCM 486 / SEBR 4847)</name>
    <name type="common">Methanoplanus petrolearius</name>
    <dbReference type="NCBI Taxonomy" id="679926"/>
    <lineage>
        <taxon>Archaea</taxon>
        <taxon>Methanobacteriati</taxon>
        <taxon>Methanobacteriota</taxon>
        <taxon>Stenosarchaea group</taxon>
        <taxon>Methanomicrobia</taxon>
        <taxon>Methanomicrobiales</taxon>
        <taxon>Methanomicrobiaceae</taxon>
        <taxon>Methanolacinia</taxon>
    </lineage>
</organism>
<dbReference type="RefSeq" id="WP_013329055.1">
    <property type="nucleotide sequence ID" value="NC_014507.1"/>
</dbReference>
<dbReference type="PANTHER" id="PTHR21240:SF28">
    <property type="entry name" value="ISO-OROTATE DECARBOXYLASE (EUROFUNG)"/>
    <property type="match status" value="1"/>
</dbReference>
<keyword evidence="3" id="KW-0378">Hydrolase</keyword>
<keyword evidence="1" id="KW-0456">Lyase</keyword>
<feature type="domain" description="Amidohydrolase-related" evidence="2">
    <location>
        <begin position="339"/>
        <end position="483"/>
    </location>
</feature>
<proteinExistence type="predicted"/>
<protein>
    <submittedName>
        <fullName evidence="3">Amidohydrolase 2</fullName>
    </submittedName>
</protein>
<dbReference type="InterPro" id="IPR006680">
    <property type="entry name" value="Amidohydro-rel"/>
</dbReference>
<name>E1RCX7_METP4</name>
<dbReference type="EMBL" id="CP002117">
    <property type="protein sequence ID" value="ADN35877.1"/>
    <property type="molecule type" value="Genomic_DNA"/>
</dbReference>
<gene>
    <name evidence="3" type="ordered locus">Mpet_1111</name>
</gene>
<dbReference type="InterPro" id="IPR032466">
    <property type="entry name" value="Metal_Hydrolase"/>
</dbReference>